<dbReference type="InterPro" id="IPR021109">
    <property type="entry name" value="Peptidase_aspartic_dom_sf"/>
</dbReference>
<evidence type="ECO:0000313" key="2">
    <source>
        <dbReference type="WBParaSite" id="jg9940"/>
    </source>
</evidence>
<protein>
    <submittedName>
        <fullName evidence="2">Uncharacterized protein</fullName>
    </submittedName>
</protein>
<accession>A0A915EVE8</accession>
<evidence type="ECO:0000313" key="1">
    <source>
        <dbReference type="Proteomes" id="UP000887574"/>
    </source>
</evidence>
<proteinExistence type="predicted"/>
<sequence length="121" mass="13270">MFAKVLLNGSEIEAGFRTGSVTTYLAISEARKIGLTVVLGVFKDVPTPISFSSDLYLGVAQVVLTINKKDYKQTIFIVDDRACEKSILNNSDKKLTIGTDVMEQLGSISFNMINNTVIFNN</sequence>
<dbReference type="Gene3D" id="2.40.70.10">
    <property type="entry name" value="Acid Proteases"/>
    <property type="match status" value="1"/>
</dbReference>
<name>A0A915EVE8_9BILA</name>
<dbReference type="WBParaSite" id="jg9940">
    <property type="protein sequence ID" value="jg9940"/>
    <property type="gene ID" value="jg9940"/>
</dbReference>
<dbReference type="Proteomes" id="UP000887574">
    <property type="component" value="Unplaced"/>
</dbReference>
<reference evidence="2" key="1">
    <citation type="submission" date="2022-11" db="UniProtKB">
        <authorList>
            <consortium name="WormBaseParasite"/>
        </authorList>
    </citation>
    <scope>IDENTIFICATION</scope>
</reference>
<organism evidence="1 2">
    <name type="scientific">Ditylenchus dipsaci</name>
    <dbReference type="NCBI Taxonomy" id="166011"/>
    <lineage>
        <taxon>Eukaryota</taxon>
        <taxon>Metazoa</taxon>
        <taxon>Ecdysozoa</taxon>
        <taxon>Nematoda</taxon>
        <taxon>Chromadorea</taxon>
        <taxon>Rhabditida</taxon>
        <taxon>Tylenchina</taxon>
        <taxon>Tylenchomorpha</taxon>
        <taxon>Sphaerularioidea</taxon>
        <taxon>Anguinidae</taxon>
        <taxon>Anguininae</taxon>
        <taxon>Ditylenchus</taxon>
    </lineage>
</organism>
<keyword evidence="1" id="KW-1185">Reference proteome</keyword>
<dbReference type="AlphaFoldDB" id="A0A915EVE8"/>